<feature type="compositionally biased region" description="Low complexity" evidence="1">
    <location>
        <begin position="160"/>
        <end position="175"/>
    </location>
</feature>
<feature type="compositionally biased region" description="Polar residues" evidence="1">
    <location>
        <begin position="380"/>
        <end position="389"/>
    </location>
</feature>
<name>A0AB34J6H0_PRYPA</name>
<feature type="region of interest" description="Disordered" evidence="1">
    <location>
        <begin position="414"/>
        <end position="434"/>
    </location>
</feature>
<dbReference type="AlphaFoldDB" id="A0AB34J6H0"/>
<comment type="caution">
    <text evidence="2">The sequence shown here is derived from an EMBL/GenBank/DDBJ whole genome shotgun (WGS) entry which is preliminary data.</text>
</comment>
<dbReference type="EMBL" id="JBGBPQ010000012">
    <property type="protein sequence ID" value="KAL1514811.1"/>
    <property type="molecule type" value="Genomic_DNA"/>
</dbReference>
<evidence type="ECO:0000313" key="3">
    <source>
        <dbReference type="Proteomes" id="UP001515480"/>
    </source>
</evidence>
<evidence type="ECO:0008006" key="4">
    <source>
        <dbReference type="Google" id="ProtNLM"/>
    </source>
</evidence>
<evidence type="ECO:0000313" key="2">
    <source>
        <dbReference type="EMBL" id="KAL1514811.1"/>
    </source>
</evidence>
<accession>A0AB34J6H0</accession>
<reference evidence="2 3" key="1">
    <citation type="journal article" date="2024" name="Science">
        <title>Giant polyketide synthase enzymes in the biosynthesis of giant marine polyether toxins.</title>
        <authorList>
            <person name="Fallon T.R."/>
            <person name="Shende V.V."/>
            <person name="Wierzbicki I.H."/>
            <person name="Pendleton A.L."/>
            <person name="Watervoot N.F."/>
            <person name="Auber R.P."/>
            <person name="Gonzalez D.J."/>
            <person name="Wisecaver J.H."/>
            <person name="Moore B.S."/>
        </authorList>
    </citation>
    <scope>NUCLEOTIDE SEQUENCE [LARGE SCALE GENOMIC DNA]</scope>
    <source>
        <strain evidence="2 3">12B1</strain>
    </source>
</reference>
<proteinExistence type="predicted"/>
<feature type="compositionally biased region" description="Polar residues" evidence="1">
    <location>
        <begin position="1"/>
        <end position="17"/>
    </location>
</feature>
<feature type="compositionally biased region" description="Pro residues" evidence="1">
    <location>
        <begin position="143"/>
        <end position="159"/>
    </location>
</feature>
<dbReference type="Proteomes" id="UP001515480">
    <property type="component" value="Unassembled WGS sequence"/>
</dbReference>
<sequence>MPSRPRTQSAEPPSSLLTPVGMPPIVCNKPSRHTPRQLPPPIVGHTRTDVSFLADQRRRSAAASPRPPAAATAGEWRAFKASLAPRRVTTVRPSPLAPPRPLPPPLPLRARWAHGTCRSIAGLLFPDDAVSVSRSLSHAARHPSPPQPPPPPHPPPHPSPRAARAPRPAAVALPSDSVGMPRVHFLPAAPPPSAAWAPPLLPAAHQLLEVAASGEPSGRQAAVRLAAHLSQTAGPAPPAAGEPLAAGKTDDRSVLRLLSRANEPAIHEPYVWQALLSLTSDELIPSFEPVNAGMHELARMSAAHCVEEGMLIEYMRRHFAGAVHLSRALLGVVHSTLTMYDQLCEVTDQQLLHRFQESLGDALKVLAPELCPSPPANRPTEGSLSNLTPVDTRRRRSMPATCSRECSHNWEALGRDVGGEAPGKSEGTRDEELSGVVADASVSQVMATCA</sequence>
<gene>
    <name evidence="2" type="ORF">AB1Y20_003896</name>
</gene>
<organism evidence="2 3">
    <name type="scientific">Prymnesium parvum</name>
    <name type="common">Toxic golden alga</name>
    <dbReference type="NCBI Taxonomy" id="97485"/>
    <lineage>
        <taxon>Eukaryota</taxon>
        <taxon>Haptista</taxon>
        <taxon>Haptophyta</taxon>
        <taxon>Prymnesiophyceae</taxon>
        <taxon>Prymnesiales</taxon>
        <taxon>Prymnesiaceae</taxon>
        <taxon>Prymnesium</taxon>
    </lineage>
</organism>
<feature type="region of interest" description="Disordered" evidence="1">
    <location>
        <begin position="134"/>
        <end position="175"/>
    </location>
</feature>
<feature type="region of interest" description="Disordered" evidence="1">
    <location>
        <begin position="1"/>
        <end position="103"/>
    </location>
</feature>
<feature type="region of interest" description="Disordered" evidence="1">
    <location>
        <begin position="372"/>
        <end position="400"/>
    </location>
</feature>
<protein>
    <recommendedName>
        <fullName evidence="4">Rab3 GTPase-activating protein catalytic subunit</fullName>
    </recommendedName>
</protein>
<evidence type="ECO:0000256" key="1">
    <source>
        <dbReference type="SAM" id="MobiDB-lite"/>
    </source>
</evidence>
<keyword evidence="3" id="KW-1185">Reference proteome</keyword>